<accession>A0A371EWE9</accession>
<dbReference type="Proteomes" id="UP000257109">
    <property type="component" value="Unassembled WGS sequence"/>
</dbReference>
<comment type="caution">
    <text evidence="1">The sequence shown here is derived from an EMBL/GenBank/DDBJ whole genome shotgun (WGS) entry which is preliminary data.</text>
</comment>
<feature type="non-terminal residue" evidence="1">
    <location>
        <position position="1"/>
    </location>
</feature>
<sequence>MDSRIEVEFGKEEKIRNVDFEGESVNDIGQVLVRIIVQEITIVIEDNVQTIIPNIVPKQDYYEILRQIPIEQPQQSQ</sequence>
<name>A0A371EWE9_MUCPR</name>
<organism evidence="1 2">
    <name type="scientific">Mucuna pruriens</name>
    <name type="common">Velvet bean</name>
    <name type="synonym">Dolichos pruriens</name>
    <dbReference type="NCBI Taxonomy" id="157652"/>
    <lineage>
        <taxon>Eukaryota</taxon>
        <taxon>Viridiplantae</taxon>
        <taxon>Streptophyta</taxon>
        <taxon>Embryophyta</taxon>
        <taxon>Tracheophyta</taxon>
        <taxon>Spermatophyta</taxon>
        <taxon>Magnoliopsida</taxon>
        <taxon>eudicotyledons</taxon>
        <taxon>Gunneridae</taxon>
        <taxon>Pentapetalae</taxon>
        <taxon>rosids</taxon>
        <taxon>fabids</taxon>
        <taxon>Fabales</taxon>
        <taxon>Fabaceae</taxon>
        <taxon>Papilionoideae</taxon>
        <taxon>50 kb inversion clade</taxon>
        <taxon>NPAAA clade</taxon>
        <taxon>indigoferoid/millettioid clade</taxon>
        <taxon>Phaseoleae</taxon>
        <taxon>Mucuna</taxon>
    </lineage>
</organism>
<gene>
    <name evidence="1" type="ORF">CR513_50389</name>
</gene>
<evidence type="ECO:0000313" key="1">
    <source>
        <dbReference type="EMBL" id="RDX70377.1"/>
    </source>
</evidence>
<protein>
    <submittedName>
        <fullName evidence="1">Uncharacterized protein</fullName>
    </submittedName>
</protein>
<reference evidence="1" key="1">
    <citation type="submission" date="2018-05" db="EMBL/GenBank/DDBJ databases">
        <title>Draft genome of Mucuna pruriens seed.</title>
        <authorList>
            <person name="Nnadi N.E."/>
            <person name="Vos R."/>
            <person name="Hasami M.H."/>
            <person name="Devisetty U.K."/>
            <person name="Aguiy J.C."/>
        </authorList>
    </citation>
    <scope>NUCLEOTIDE SEQUENCE [LARGE SCALE GENOMIC DNA]</scope>
    <source>
        <strain evidence="1">JCA_2017</strain>
    </source>
</reference>
<dbReference type="EMBL" id="QJKJ01011733">
    <property type="protein sequence ID" value="RDX70377.1"/>
    <property type="molecule type" value="Genomic_DNA"/>
</dbReference>
<evidence type="ECO:0000313" key="2">
    <source>
        <dbReference type="Proteomes" id="UP000257109"/>
    </source>
</evidence>
<proteinExistence type="predicted"/>
<keyword evidence="2" id="KW-1185">Reference proteome</keyword>
<dbReference type="AlphaFoldDB" id="A0A371EWE9"/>